<protein>
    <submittedName>
        <fullName evidence="1">Uncharacterized protein</fullName>
    </submittedName>
</protein>
<dbReference type="GeneID" id="14888132"/>
<gene>
    <name evidence="1" type="ORF">EIN_487110</name>
</gene>
<evidence type="ECO:0000313" key="2">
    <source>
        <dbReference type="Proteomes" id="UP000014680"/>
    </source>
</evidence>
<organism evidence="1 2">
    <name type="scientific">Entamoeba invadens IP1</name>
    <dbReference type="NCBI Taxonomy" id="370355"/>
    <lineage>
        <taxon>Eukaryota</taxon>
        <taxon>Amoebozoa</taxon>
        <taxon>Evosea</taxon>
        <taxon>Archamoebae</taxon>
        <taxon>Mastigamoebida</taxon>
        <taxon>Entamoebidae</taxon>
        <taxon>Entamoeba</taxon>
    </lineage>
</organism>
<dbReference type="EMBL" id="KB206670">
    <property type="protein sequence ID" value="ELP89239.1"/>
    <property type="molecule type" value="Genomic_DNA"/>
</dbReference>
<evidence type="ECO:0000313" key="1">
    <source>
        <dbReference type="EMBL" id="ELP89239.1"/>
    </source>
</evidence>
<proteinExistence type="predicted"/>
<reference evidence="1 2" key="1">
    <citation type="submission" date="2012-10" db="EMBL/GenBank/DDBJ databases">
        <authorList>
            <person name="Zafar N."/>
            <person name="Inman J."/>
            <person name="Hall N."/>
            <person name="Lorenzi H."/>
            <person name="Caler E."/>
        </authorList>
    </citation>
    <scope>NUCLEOTIDE SEQUENCE [LARGE SCALE GENOMIC DNA]</scope>
    <source>
        <strain evidence="1 2">IP1</strain>
    </source>
</reference>
<dbReference type="Proteomes" id="UP000014680">
    <property type="component" value="Unassembled WGS sequence"/>
</dbReference>
<dbReference type="KEGG" id="eiv:EIN_487110"/>
<dbReference type="OMA" id="FCIALIN"/>
<sequence>MMAFTKFFILKKRKTKINGQIVLIKQNIETPNVILMKQKYKEMRDHQACARSFILALINREAEIELCTEQKREGVSLPIFKVNAIKFENQEPIQVKKILRERVYQHYKTDLAKNINEKTARCRKKKSALGESINFIVDILFVMGYSLRCSIKGGRKDTVIVDYVFEIKKGNVVYTNELIQHVGRKLCAAFLSKKSDGLSIVRIQQNDTEIQQTLLC</sequence>
<accession>A0A0A1U4Y3</accession>
<dbReference type="AlphaFoldDB" id="A0A0A1U4Y3"/>
<name>A0A0A1U4Y3_ENTIV</name>
<keyword evidence="2" id="KW-1185">Reference proteome</keyword>
<dbReference type="VEuPathDB" id="AmoebaDB:EIN_487110"/>
<dbReference type="RefSeq" id="XP_004256010.1">
    <property type="nucleotide sequence ID" value="XM_004255962.1"/>
</dbReference>